<evidence type="ECO:0000313" key="4">
    <source>
        <dbReference type="Proteomes" id="UP000014040"/>
    </source>
</evidence>
<dbReference type="InterPro" id="IPR036291">
    <property type="entry name" value="NAD(P)-bd_dom_sf"/>
</dbReference>
<protein>
    <recommendedName>
        <fullName evidence="2">NAD-dependent epimerase/dehydratase domain-containing protein</fullName>
    </recommendedName>
</protein>
<dbReference type="InterPro" id="IPR001509">
    <property type="entry name" value="Epimerase_deHydtase"/>
</dbReference>
<dbReference type="Proteomes" id="UP000014040">
    <property type="component" value="Unassembled WGS sequence"/>
</dbReference>
<feature type="transmembrane region" description="Helical" evidence="1">
    <location>
        <begin position="33"/>
        <end position="51"/>
    </location>
</feature>
<reference evidence="3 4" key="1">
    <citation type="submission" date="2012-12" db="EMBL/GenBank/DDBJ databases">
        <title>The Genome Sequence of Bacillus cereus VD021.</title>
        <authorList>
            <consortium name="The Broad Institute Genome Sequencing Platform"/>
            <consortium name="The Broad Institute Genome Sequencing Center for Infectious Disease"/>
            <person name="Feldgarden M."/>
            <person name="Van der Auwera G.A."/>
            <person name="Mahillon J."/>
            <person name="Duprez V."/>
            <person name="Timmery S."/>
            <person name="Mattelet C."/>
            <person name="Dierick K."/>
            <person name="Sun M."/>
            <person name="Yu Z."/>
            <person name="Zhu L."/>
            <person name="Hu X."/>
            <person name="Shank E.B."/>
            <person name="Swiecicka I."/>
            <person name="Hansen B.M."/>
            <person name="Andrup L."/>
            <person name="Walker B."/>
            <person name="Young S.K."/>
            <person name="Zeng Q."/>
            <person name="Gargeya S."/>
            <person name="Fitzgerald M."/>
            <person name="Haas B."/>
            <person name="Abouelleil A."/>
            <person name="Alvarado L."/>
            <person name="Arachchi H.M."/>
            <person name="Berlin A.M."/>
            <person name="Chapman S.B."/>
            <person name="Dewar J."/>
            <person name="Goldberg J."/>
            <person name="Griggs A."/>
            <person name="Gujja S."/>
            <person name="Hansen M."/>
            <person name="Howarth C."/>
            <person name="Imamovic A."/>
            <person name="Larimer J."/>
            <person name="McCowan C."/>
            <person name="Murphy C."/>
            <person name="Neiman D."/>
            <person name="Pearson M."/>
            <person name="Priest M."/>
            <person name="Roberts A."/>
            <person name="Saif S."/>
            <person name="Shea T."/>
            <person name="Sisk P."/>
            <person name="Sykes S."/>
            <person name="Wortman J."/>
            <person name="Nusbaum C."/>
            <person name="Birren B."/>
        </authorList>
    </citation>
    <scope>NUCLEOTIDE SEQUENCE [LARGE SCALE GENOMIC DNA]</scope>
    <source>
        <strain evidence="3 4">VD021</strain>
    </source>
</reference>
<organism evidence="3 4">
    <name type="scientific">Bacillus cereus VD021</name>
    <dbReference type="NCBI Taxonomy" id="1053224"/>
    <lineage>
        <taxon>Bacteria</taxon>
        <taxon>Bacillati</taxon>
        <taxon>Bacillota</taxon>
        <taxon>Bacilli</taxon>
        <taxon>Bacillales</taxon>
        <taxon>Bacillaceae</taxon>
        <taxon>Bacillus</taxon>
        <taxon>Bacillus cereus group</taxon>
    </lineage>
</organism>
<gene>
    <name evidence="3" type="ORF">IIC_05663</name>
</gene>
<dbReference type="Gene3D" id="3.40.50.720">
    <property type="entry name" value="NAD(P)-binding Rossmann-like Domain"/>
    <property type="match status" value="1"/>
</dbReference>
<dbReference type="EMBL" id="AHES01000073">
    <property type="protein sequence ID" value="EOO66359.1"/>
    <property type="molecule type" value="Genomic_DNA"/>
</dbReference>
<sequence>MNNRGDQVRLFVFLGVISKNLITREDIMRKNNYLIVGGNSFIGINLALGLLKQGQNVKVFSRHINNFPQNIISEVEFIKGDLANVKDIYKALVSVDIIIYLAATSNVATSIEDVFGDINSSFFFLTSWKVLKIFLLKKLY</sequence>
<dbReference type="SUPFAM" id="SSF51735">
    <property type="entry name" value="NAD(P)-binding Rossmann-fold domains"/>
    <property type="match status" value="1"/>
</dbReference>
<dbReference type="PATRIC" id="fig|1053224.3.peg.5699"/>
<comment type="caution">
    <text evidence="3">The sequence shown here is derived from an EMBL/GenBank/DDBJ whole genome shotgun (WGS) entry which is preliminary data.</text>
</comment>
<dbReference type="HOGENOM" id="CLU_152384_0_0_9"/>
<evidence type="ECO:0000256" key="1">
    <source>
        <dbReference type="SAM" id="Phobius"/>
    </source>
</evidence>
<name>R8H0K8_BACCE</name>
<evidence type="ECO:0000259" key="2">
    <source>
        <dbReference type="Pfam" id="PF01370"/>
    </source>
</evidence>
<keyword evidence="1" id="KW-0472">Membrane</keyword>
<feature type="domain" description="NAD-dependent epimerase/dehydratase" evidence="2">
    <location>
        <begin position="34"/>
        <end position="113"/>
    </location>
</feature>
<dbReference type="Pfam" id="PF01370">
    <property type="entry name" value="Epimerase"/>
    <property type="match status" value="1"/>
</dbReference>
<proteinExistence type="predicted"/>
<accession>R8H0K8</accession>
<evidence type="ECO:0000313" key="3">
    <source>
        <dbReference type="EMBL" id="EOO66359.1"/>
    </source>
</evidence>
<dbReference type="AlphaFoldDB" id="R8H0K8"/>
<keyword evidence="1" id="KW-1133">Transmembrane helix</keyword>
<keyword evidence="1" id="KW-0812">Transmembrane</keyword>